<proteinExistence type="predicted"/>
<gene>
    <name evidence="2" type="ORF">EHQ52_18395</name>
</gene>
<evidence type="ECO:0000313" key="3">
    <source>
        <dbReference type="Proteomes" id="UP000297871"/>
    </source>
</evidence>
<organism evidence="2 3">
    <name type="scientific">Leptospira koniambonensis</name>
    <dbReference type="NCBI Taxonomy" id="2484950"/>
    <lineage>
        <taxon>Bacteria</taxon>
        <taxon>Pseudomonadati</taxon>
        <taxon>Spirochaetota</taxon>
        <taxon>Spirochaetia</taxon>
        <taxon>Leptospirales</taxon>
        <taxon>Leptospiraceae</taxon>
        <taxon>Leptospira</taxon>
    </lineage>
</organism>
<keyword evidence="3" id="KW-1185">Reference proteome</keyword>
<keyword evidence="1" id="KW-0812">Transmembrane</keyword>
<reference evidence="2" key="1">
    <citation type="journal article" date="2019" name="PLoS Negl. Trop. Dis.">
        <title>Revisiting the worldwide diversity of Leptospira species in the environment.</title>
        <authorList>
            <person name="Vincent A.T."/>
            <person name="Schiettekatte O."/>
            <person name="Bourhy P."/>
            <person name="Veyrier F.J."/>
            <person name="Picardeau M."/>
        </authorList>
    </citation>
    <scope>NUCLEOTIDE SEQUENCE [LARGE SCALE GENOMIC DNA]</scope>
    <source>
        <strain evidence="2">201800265</strain>
    </source>
</reference>
<keyword evidence="1" id="KW-1133">Transmembrane helix</keyword>
<dbReference type="OrthoDB" id="339986at2"/>
<protein>
    <submittedName>
        <fullName evidence="2">Uncharacterized protein</fullName>
    </submittedName>
</protein>
<accession>A0A4R9J309</accession>
<evidence type="ECO:0000313" key="2">
    <source>
        <dbReference type="EMBL" id="TGL28553.1"/>
    </source>
</evidence>
<evidence type="ECO:0000256" key="1">
    <source>
        <dbReference type="SAM" id="Phobius"/>
    </source>
</evidence>
<dbReference type="AlphaFoldDB" id="A0A4R9J309"/>
<keyword evidence="1" id="KW-0472">Membrane</keyword>
<comment type="caution">
    <text evidence="2">The sequence shown here is derived from an EMBL/GenBank/DDBJ whole genome shotgun (WGS) entry which is preliminary data.</text>
</comment>
<dbReference type="Proteomes" id="UP000297871">
    <property type="component" value="Unassembled WGS sequence"/>
</dbReference>
<name>A0A4R9J309_9LEPT</name>
<feature type="transmembrane region" description="Helical" evidence="1">
    <location>
        <begin position="304"/>
        <end position="325"/>
    </location>
</feature>
<dbReference type="EMBL" id="RQFY01000012">
    <property type="protein sequence ID" value="TGL28553.1"/>
    <property type="molecule type" value="Genomic_DNA"/>
</dbReference>
<sequence length="328" mass="36350">MCFSLSPLFGEELELQIVLKNGSTGGPGSAEGIRLFALERQMMPLPLPDQGPVRGSFKLPKINAPDGLPILLQVTYNGVNYNKMIPPVPMMRSRPQEVTVYDKTLDRSVVKTKSLLQVVREKEALVISKVSILTNNTIPPKSFQNPNDPLEVYIPEEALEVSAQLTQSTNKMAIPIQLTKGKNGWVIDRAILPGTSQLFVSYVIPSSTLSPTHFKDRLLFENQEGEKVIFSKPKDMQVSFIGQKGTRPVSVDAPPDVNSNIVSYAGPQYEITFSVIGGEPINETANQEREINNGSIFVSTEKTIYGVIGILSFLFFLSFTITYRLRKE</sequence>